<keyword evidence="3" id="KW-1185">Reference proteome</keyword>
<feature type="compositionally biased region" description="Basic and acidic residues" evidence="1">
    <location>
        <begin position="3695"/>
        <end position="3708"/>
    </location>
</feature>
<evidence type="ECO:0000313" key="3">
    <source>
        <dbReference type="Proteomes" id="UP000095280"/>
    </source>
</evidence>
<sequence length="3728" mass="401190">PTAAPTAPEPRPLTRPCAAWRRRRSPRLSSRRARRTRCTRKPARRSLRAGFYYRLDEVLSSVSQVPIRCSRTRFSQRHSSRTALAMEWRCSGHQSFECAEQEAGDWASWSRSAPGSVARPDVAAQVAGQLGVQRMPQRHKVDAQPVDEAAVLTVQNRLLGGREKQAADPGVGGQEGRAAGSVTFGHVVLEICNLGTITMDTRTRRTASVRLIHLEAVRHGDLSSLHQSLVRQPRSLPQLQRHHAAQAGGGRGGAPPQTANQGAELRRNALVGPTLVQQDVQRSVQPKSNHGVVGEPSELAGCRAARRRAAAARDGHEQRPEHEIRAAQAATAAAAAAEVAEAAQPRDVRVHLVGEQASRVAQQAAQKRAVHQPHDRLVERHAEALVKEVSKSDVPLRVAFLQALLQLLLMFQKLRHQLKAPTSAAQQRFAIANVVSVLAADDVPQQLAAVHLRERANLVRQRLRQRSQQQVLQQHVQVAASLTHAAEQRPLQAGEVHIGCWLGVLQARLLQVLNVRAGPDGDLRGVRLPVSGQALQGAHGTPSEMGAAGQLLGEQNLRSTVRQWRRSGASRLGLPDGPGHGAAVSLRRRRKSLPQLVVGHSNLDSRLQDLLNKMRTNRCKDPERLSLKYTDSTRPSARVYQSSRSVFPNARLNSADMAGRETLFSVHCWMIFSLVRTIVPEPWWVNSSCTTQPALVSTTWLSLDRLPNSSAEMETRLFGVKATSSMVFLSEMDFLVTIGLKSPAPNQQRLSALLPLPSRWSQLSSSATRQFRMSFKPWLLNTLRICLVLVKHSLGSTTSLMTRPFGSGRPGCPLSSSTFSGRRTSHRRIRAESTTAAEAASSPASEASTGQQTMGTQTCDRDSRSAPCCPDTESSDRPLISSTFEGTPCLSSSWPSSSARCQSSSPDMRQMSADTSPCSNRKAVDQASRRSSRVSAKTSGDRRITAKALPGDFAEKYLKYFSQSRASLGLRVMFSTNLRRPAVPTRRSGLPAADSGAAAMTGISGLVRRVQGELLPLNSKWLASGPATNTHLVVQSPAIKRANQIAHGFPFDADVGRQHVPAEEGRLQEGGRLNWVVPKVTRAERRRIDRAVEKMDHRLGLQTAIRTDRGDAWFDSRLKILEKRAETGAELRQYAPHAAGEASFGAMDRWPLCLNNTVLWQAVQHGLYCLRMLGPPGAIPGSSVKDVRGRNRRPISIKVFSREDGGFHESARRRKARKVVTREFRASSAKLELERKKSVVLADGKQLDFTMKIRFRGKGSAAGDAANRCILDRLQPRPGRRADGAALWNSHANLPPLRLKVSHDGPSLTTKNVVGKPGLNSVRKIRLGEIREGVFSGTSKALKTSTNDAHLRVGAVRRGLFSGRIGWHRSFSQVKGKKKRADGAALWNSHANLPPLRLKVSHDGPSLTTKNVVGKPGLNSVRKIRLGEIREPVSSRRGRLVLFLVTFFCGGSVWPAWLARLILLAGDVERNPGPQTWLCPVCGLVIAKNCSSVQCTACYGWLHCRVRGTNCAEISISNWNANFIGPCCGSGCSTAKALETQSQKAGKASSSNCHSNVKFDQSKDITFPGSSHSHPPRKVESSVSESQDHLIIIQWNANGISGKIKELEHLCSNINPHVIAIQESKLSKNARTPTLPGYACIRADRPNSRGGGLVLFVRDSIRFSPIDTSSLTDHHSELQGIDIFFNSTLPLRLFNSYLPPVSSCDTGYSPDLTRLFTDSPSIICGDWNAHHPAWESELETTARAGPACPPAQSRLPSNGPPSTPDVTAVHQSLLLKADYDILQHVVADVDGHRQDGDAAPVQQAGQLAAEFADVHDHLGGKWRRLELSHGQWKSGGCACMNNYYAFLNITRHPTLQPSNLMLLGGGRGNPIVGSRQFLHRRQVALDNRLARHHGNAALTNEKLEGLLLLAQLGEVALLLYAALKYTTRGAAAPARLRHRLCTSSCLTLVESGSYSSTRCGRQQSSSIGSACWCPTVESWRRAAPTPPLPPAWRRTANIARRRCRCFDGIFVGGVGGGVGIRGEGRLGARGEEGEQLALSRRVVHDDEGAELLLLGGGAAGRAGASNRPLLVQPLTLHLLQDGPARQPLRRHLVGGRAGAQAGLAGGQQPVGLGQEQPAGVGAEGLLAADHRGHSAVKGGRHSTNLSQRQQESPQSSDVGHQLPAPLMRCHTGSVYDRNSWSKPRVSAFSTVSSLASSTGAERASSCMQAFSRSTRADWQRSIGSVRLTRTSSTCEDRDDSVHAGGHALMEPGQQEQAWHEQGAQDSLDAEAAPGEALGPVQHLISVHHDDAAHSIGRHHRAQKVDHENLGGRGKKHAAFVVEPAPLSLRLLRGEGARRRRDRRGAGSDAGALDVLGVKRGLVGPRVDHQHQVGRVGVEADELGGQPANLDRLRGAVAAAGAFFGALAAAVALAEFVRQGLRHADSGLADTLAGRLERVWAAEQCDSRLRACVRRYSPIKTHQNRPLKLQQGVQAGRAVPHAGLVQVFAELLGQRLVGPRRLEQQQAGHGGLVTEADVQLGLGAHRQFVVRHRRHRQQQGVDGGHGAGRAHQAALEQARVQLGDAEAQPPHLHPFDSTLLVRDLHGVANANAAGQDGAGQHGALAADAWSTANRNGPAGLRVGTGAVATSCLTRFARPIGSGAAASGASPPDGLAATAATGQLANFVPARVFSRRLLSRSRERSRSASGRRSTCDEPLGSGIEQTISASTRHSAVWVWMPLVASTTSITASIIWAPPMTARISDACPGQSTSVNCNSAGRPQRSDSSAGSRRQELPVAEESSSAKDTLKVEKPRSRLAVLAWVLSALDSEVLPLSTAWRGGIRGSGSATCCCCTVLCCCGRVDCQENGSSCSAGRAEQLLHQGASDLVNLLGQPLELLVPLLQAVVNGLRPGLQLLDAAAQRVLIERHGLGALLQRAQKCSRLRWSTRSAAGAADAELSKACPVDVADDFISGIKVGRVPSARNSSLTAALSGLGPEFTTTMRCLPSSAVDELPLAGAAAVLAAAELPWRLKFDWGGLESLPIGLLTEYWWLGAALPAADDEPPGCWRLSDEAPPPLLDSLPIATKFSARTAAVLASAVRHDSDSVDAAIANLRVDSGRVQAFQAMRRSWRLFSELASSLARSSRLENSDSRMGSDCLLEISAAPVESSGSSADFAAVVDLVEDEVAPRKNGAAFGTSGCWTALRAPDGVQIDQALPAAGRQARQSHQAVASGVQAAADCGHQPGAVGAEPQPADRLAARARGDGAHRVGHGRRQLVQPDLGRRGHGHQARRPVQLRRGGATRVWILEDGQRSQPMASLEGVDAEASVDVDGQRHAVVRVAADAQSRCRQRRLVGLFGFATGLDIVADHVTGAVANQNKVAAAADVDAGSHGRLAASLLDMSRGSRRRWPWQPLRKSQVVARRLPEWQATIVHQSPCLKFGNNLNARFEWKMPSDNPTEIMSATSDSFSPGRLLAGEGANRRQDLAKRLAAPLSLAEAAAEALRLQAEQPDAAVQPGAEQIGAEDAADAGAGIESDIARRPAVSGALVQQARRWSPGRSKIQMRRQLSAPVVTSSGCECRQARPAMAAEGTEGEAGHRSEVLPQLDHGDIAAQMMRRQDQPLARPTASRSSAGAWVRQVTPASNGWKACTSRAFTTFQICSGERVAQGRDGIGRCVQLHGADELPGWRCPAAIVQVVHPVVFRHADQQVPKHSRKTRADALRRGPDRRRLRESCETMNRWPPRLPPAIT</sequence>
<feature type="region of interest" description="Disordered" evidence="1">
    <location>
        <begin position="2751"/>
        <end position="2786"/>
    </location>
</feature>
<feature type="region of interest" description="Disordered" evidence="1">
    <location>
        <begin position="236"/>
        <end position="261"/>
    </location>
</feature>
<proteinExistence type="predicted"/>
<dbReference type="GO" id="GO:0003824">
    <property type="term" value="F:catalytic activity"/>
    <property type="evidence" value="ECO:0007669"/>
    <property type="project" value="InterPro"/>
</dbReference>
<dbReference type="SUPFAM" id="SSF56219">
    <property type="entry name" value="DNase I-like"/>
    <property type="match status" value="1"/>
</dbReference>
<feature type="region of interest" description="Disordered" evidence="1">
    <location>
        <begin position="2677"/>
        <end position="2700"/>
    </location>
</feature>
<feature type="compositionally biased region" description="Polar residues" evidence="1">
    <location>
        <begin position="2751"/>
        <end position="2769"/>
    </location>
</feature>
<evidence type="ECO:0000313" key="4">
    <source>
        <dbReference type="WBParaSite" id="maker-uti_cns_0005664-snap-gene-0.6-mRNA-1"/>
    </source>
</evidence>
<accession>A0A1I8HDX0</accession>
<feature type="region of interest" description="Disordered" evidence="1">
    <location>
        <begin position="1"/>
        <end position="40"/>
    </location>
</feature>
<protein>
    <submittedName>
        <fullName evidence="4">Endo/exonuclease/phosphatase domain-containing protein</fullName>
    </submittedName>
</protein>
<dbReference type="Gene3D" id="3.60.10.10">
    <property type="entry name" value="Endonuclease/exonuclease/phosphatase"/>
    <property type="match status" value="1"/>
</dbReference>
<name>A0A1I8HDX0_9PLAT</name>
<dbReference type="InterPro" id="IPR036691">
    <property type="entry name" value="Endo/exonu/phosph_ase_sf"/>
</dbReference>
<organism evidence="3 4">
    <name type="scientific">Macrostomum lignano</name>
    <dbReference type="NCBI Taxonomy" id="282301"/>
    <lineage>
        <taxon>Eukaryota</taxon>
        <taxon>Metazoa</taxon>
        <taxon>Spiralia</taxon>
        <taxon>Lophotrochozoa</taxon>
        <taxon>Platyhelminthes</taxon>
        <taxon>Rhabditophora</taxon>
        <taxon>Macrostomorpha</taxon>
        <taxon>Macrostomida</taxon>
        <taxon>Macrostomidae</taxon>
        <taxon>Macrostomum</taxon>
    </lineage>
</organism>
<feature type="compositionally biased region" description="Polar residues" evidence="1">
    <location>
        <begin position="2141"/>
        <end position="2158"/>
    </location>
</feature>
<reference evidence="4" key="1">
    <citation type="submission" date="2016-11" db="UniProtKB">
        <authorList>
            <consortium name="WormBaseParasite"/>
        </authorList>
    </citation>
    <scope>IDENTIFICATION</scope>
</reference>
<feature type="region of interest" description="Disordered" evidence="1">
    <location>
        <begin position="3686"/>
        <end position="3708"/>
    </location>
</feature>
<dbReference type="Pfam" id="PF03372">
    <property type="entry name" value="Exo_endo_phos"/>
    <property type="match status" value="1"/>
</dbReference>
<dbReference type="WBParaSite" id="maker-uti_cns_0005664-snap-gene-0.6-mRNA-1">
    <property type="protein sequence ID" value="maker-uti_cns_0005664-snap-gene-0.6-mRNA-1"/>
    <property type="gene ID" value="maker-uti_cns_0005664-snap-gene-0.6"/>
</dbReference>
<feature type="compositionally biased region" description="Low complexity" evidence="1">
    <location>
        <begin position="832"/>
        <end position="849"/>
    </location>
</feature>
<feature type="region of interest" description="Disordered" evidence="1">
    <location>
        <begin position="2132"/>
        <end position="2164"/>
    </location>
</feature>
<feature type="region of interest" description="Disordered" evidence="1">
    <location>
        <begin position="800"/>
        <end position="942"/>
    </location>
</feature>
<feature type="region of interest" description="Disordered" evidence="1">
    <location>
        <begin position="3521"/>
        <end position="3546"/>
    </location>
</feature>
<feature type="compositionally biased region" description="Basic residues" evidence="1">
    <location>
        <begin position="20"/>
        <end position="40"/>
    </location>
</feature>
<feature type="domain" description="Endonuclease/exonuclease/phosphatase" evidence="2">
    <location>
        <begin position="1593"/>
        <end position="1746"/>
    </location>
</feature>
<dbReference type="InterPro" id="IPR005135">
    <property type="entry name" value="Endo/exonuclease/phosphatase"/>
</dbReference>
<evidence type="ECO:0000259" key="2">
    <source>
        <dbReference type="Pfam" id="PF03372"/>
    </source>
</evidence>
<evidence type="ECO:0000256" key="1">
    <source>
        <dbReference type="SAM" id="MobiDB-lite"/>
    </source>
</evidence>
<feature type="compositionally biased region" description="Low complexity" evidence="1">
    <location>
        <begin position="891"/>
        <end position="905"/>
    </location>
</feature>
<feature type="region of interest" description="Disordered" evidence="1">
    <location>
        <begin position="1740"/>
        <end position="1766"/>
    </location>
</feature>
<dbReference type="Proteomes" id="UP000095280">
    <property type="component" value="Unplaced"/>
</dbReference>